<evidence type="ECO:0000256" key="7">
    <source>
        <dbReference type="ARBA" id="ARBA00022840"/>
    </source>
</evidence>
<dbReference type="InterPro" id="IPR035965">
    <property type="entry name" value="PAS-like_dom_sf"/>
</dbReference>
<evidence type="ECO:0000259" key="11">
    <source>
        <dbReference type="PROSITE" id="PS50110"/>
    </source>
</evidence>
<feature type="modified residue" description="4-aspartylphosphate" evidence="9">
    <location>
        <position position="545"/>
    </location>
</feature>
<dbReference type="InterPro" id="IPR013656">
    <property type="entry name" value="PAS_4"/>
</dbReference>
<dbReference type="PANTHER" id="PTHR43065:SF46">
    <property type="entry name" value="C4-DICARBOXYLATE TRANSPORT SENSOR PROTEIN DCTB"/>
    <property type="match status" value="1"/>
</dbReference>
<dbReference type="Gene3D" id="1.10.287.130">
    <property type="match status" value="1"/>
</dbReference>
<dbReference type="InterPro" id="IPR001610">
    <property type="entry name" value="PAC"/>
</dbReference>
<dbReference type="SUPFAM" id="SSF52172">
    <property type="entry name" value="CheY-like"/>
    <property type="match status" value="1"/>
</dbReference>
<dbReference type="Gene3D" id="3.40.50.2300">
    <property type="match status" value="1"/>
</dbReference>
<keyword evidence="3 9" id="KW-0597">Phosphoprotein</keyword>
<gene>
    <name evidence="14" type="ORF">rosag_02990</name>
</gene>
<evidence type="ECO:0000313" key="14">
    <source>
        <dbReference type="EMBL" id="GLC23786.1"/>
    </source>
</evidence>
<organism evidence="14 15">
    <name type="scientific">Roseisolibacter agri</name>
    <dbReference type="NCBI Taxonomy" id="2014610"/>
    <lineage>
        <taxon>Bacteria</taxon>
        <taxon>Pseudomonadati</taxon>
        <taxon>Gemmatimonadota</taxon>
        <taxon>Gemmatimonadia</taxon>
        <taxon>Gemmatimonadales</taxon>
        <taxon>Gemmatimonadaceae</taxon>
        <taxon>Roseisolibacter</taxon>
    </lineage>
</organism>
<dbReference type="InterPro" id="IPR011006">
    <property type="entry name" value="CheY-like_superfamily"/>
</dbReference>
<dbReference type="InterPro" id="IPR003594">
    <property type="entry name" value="HATPase_dom"/>
</dbReference>
<dbReference type="SUPFAM" id="SSF55874">
    <property type="entry name" value="ATPase domain of HSP90 chaperone/DNA topoisomerase II/histidine kinase"/>
    <property type="match status" value="1"/>
</dbReference>
<dbReference type="PANTHER" id="PTHR43065">
    <property type="entry name" value="SENSOR HISTIDINE KINASE"/>
    <property type="match status" value="1"/>
</dbReference>
<accession>A0AA37V577</accession>
<dbReference type="Gene3D" id="3.30.565.10">
    <property type="entry name" value="Histidine kinase-like ATPase, C-terminal domain"/>
    <property type="match status" value="1"/>
</dbReference>
<dbReference type="GO" id="GO:0005524">
    <property type="term" value="F:ATP binding"/>
    <property type="evidence" value="ECO:0007669"/>
    <property type="project" value="UniProtKB-KW"/>
</dbReference>
<dbReference type="SUPFAM" id="SSF55785">
    <property type="entry name" value="PYP-like sensor domain (PAS domain)"/>
    <property type="match status" value="2"/>
</dbReference>
<keyword evidence="6 14" id="KW-0418">Kinase</keyword>
<dbReference type="InterPro" id="IPR036890">
    <property type="entry name" value="HATPase_C_sf"/>
</dbReference>
<keyword evidence="8" id="KW-0902">Two-component regulatory system</keyword>
<dbReference type="Gene3D" id="3.30.450.20">
    <property type="entry name" value="PAS domain"/>
    <property type="match status" value="2"/>
</dbReference>
<evidence type="ECO:0000256" key="6">
    <source>
        <dbReference type="ARBA" id="ARBA00022777"/>
    </source>
</evidence>
<dbReference type="InterPro" id="IPR000700">
    <property type="entry name" value="PAS-assoc_C"/>
</dbReference>
<dbReference type="PROSITE" id="PS50109">
    <property type="entry name" value="HIS_KIN"/>
    <property type="match status" value="1"/>
</dbReference>
<proteinExistence type="predicted"/>
<evidence type="ECO:0000313" key="15">
    <source>
        <dbReference type="Proteomes" id="UP001161325"/>
    </source>
</evidence>
<evidence type="ECO:0000259" key="13">
    <source>
        <dbReference type="PROSITE" id="PS50113"/>
    </source>
</evidence>
<feature type="domain" description="PAS" evidence="12">
    <location>
        <begin position="4"/>
        <end position="63"/>
    </location>
</feature>
<dbReference type="NCBIfam" id="TIGR00229">
    <property type="entry name" value="sensory_box"/>
    <property type="match status" value="2"/>
</dbReference>
<dbReference type="SMART" id="SM00086">
    <property type="entry name" value="PAC"/>
    <property type="match status" value="2"/>
</dbReference>
<dbReference type="PROSITE" id="PS50113">
    <property type="entry name" value="PAC"/>
    <property type="match status" value="1"/>
</dbReference>
<keyword evidence="15" id="KW-1185">Reference proteome</keyword>
<dbReference type="Proteomes" id="UP001161325">
    <property type="component" value="Unassembled WGS sequence"/>
</dbReference>
<comment type="caution">
    <text evidence="14">The sequence shown here is derived from an EMBL/GenBank/DDBJ whole genome shotgun (WGS) entry which is preliminary data.</text>
</comment>
<name>A0AA37V577_9BACT</name>
<dbReference type="EMBL" id="BRXS01000001">
    <property type="protein sequence ID" value="GLC23786.1"/>
    <property type="molecule type" value="Genomic_DNA"/>
</dbReference>
<dbReference type="Pfam" id="PF02518">
    <property type="entry name" value="HATPase_c"/>
    <property type="match status" value="1"/>
</dbReference>
<dbReference type="Pfam" id="PF00072">
    <property type="entry name" value="Response_reg"/>
    <property type="match status" value="1"/>
</dbReference>
<dbReference type="InterPro" id="IPR036097">
    <property type="entry name" value="HisK_dim/P_sf"/>
</dbReference>
<evidence type="ECO:0000256" key="9">
    <source>
        <dbReference type="PROSITE-ProRule" id="PRU00169"/>
    </source>
</evidence>
<dbReference type="InterPro" id="IPR005467">
    <property type="entry name" value="His_kinase_dom"/>
</dbReference>
<dbReference type="RefSeq" id="WP_284348232.1">
    <property type="nucleotide sequence ID" value="NZ_BRXS01000001.1"/>
</dbReference>
<dbReference type="InterPro" id="IPR000014">
    <property type="entry name" value="PAS"/>
</dbReference>
<dbReference type="GO" id="GO:0000155">
    <property type="term" value="F:phosphorelay sensor kinase activity"/>
    <property type="evidence" value="ECO:0007669"/>
    <property type="project" value="InterPro"/>
</dbReference>
<evidence type="ECO:0000259" key="12">
    <source>
        <dbReference type="PROSITE" id="PS50112"/>
    </source>
</evidence>
<protein>
    <recommendedName>
        <fullName evidence="2">histidine kinase</fullName>
        <ecNumber evidence="2">2.7.13.3</ecNumber>
    </recommendedName>
</protein>
<dbReference type="PRINTS" id="PR00344">
    <property type="entry name" value="BCTRLSENSOR"/>
</dbReference>
<dbReference type="SMART" id="SM00448">
    <property type="entry name" value="REC"/>
    <property type="match status" value="1"/>
</dbReference>
<dbReference type="Pfam" id="PF00512">
    <property type="entry name" value="HisKA"/>
    <property type="match status" value="1"/>
</dbReference>
<dbReference type="SMART" id="SM00091">
    <property type="entry name" value="PAS"/>
    <property type="match status" value="2"/>
</dbReference>
<dbReference type="AlphaFoldDB" id="A0AA37V577"/>
<dbReference type="PROSITE" id="PS50112">
    <property type="entry name" value="PAS"/>
    <property type="match status" value="1"/>
</dbReference>
<dbReference type="InterPro" id="IPR001789">
    <property type="entry name" value="Sig_transdc_resp-reg_receiver"/>
</dbReference>
<evidence type="ECO:0000256" key="1">
    <source>
        <dbReference type="ARBA" id="ARBA00000085"/>
    </source>
</evidence>
<dbReference type="SUPFAM" id="SSF47384">
    <property type="entry name" value="Homodimeric domain of signal transducing histidine kinase"/>
    <property type="match status" value="1"/>
</dbReference>
<dbReference type="InterPro" id="IPR004358">
    <property type="entry name" value="Sig_transdc_His_kin-like_C"/>
</dbReference>
<evidence type="ECO:0000256" key="3">
    <source>
        <dbReference type="ARBA" id="ARBA00022553"/>
    </source>
</evidence>
<evidence type="ECO:0000256" key="5">
    <source>
        <dbReference type="ARBA" id="ARBA00022741"/>
    </source>
</evidence>
<dbReference type="CDD" id="cd00130">
    <property type="entry name" value="PAS"/>
    <property type="match status" value="2"/>
</dbReference>
<evidence type="ECO:0000259" key="10">
    <source>
        <dbReference type="PROSITE" id="PS50109"/>
    </source>
</evidence>
<comment type="catalytic activity">
    <reaction evidence="1">
        <text>ATP + protein L-histidine = ADP + protein N-phospho-L-histidine.</text>
        <dbReference type="EC" id="2.7.13.3"/>
    </reaction>
</comment>
<feature type="domain" description="Histidine kinase" evidence="10">
    <location>
        <begin position="263"/>
        <end position="475"/>
    </location>
</feature>
<evidence type="ECO:0000256" key="8">
    <source>
        <dbReference type="ARBA" id="ARBA00023012"/>
    </source>
</evidence>
<reference evidence="14" key="1">
    <citation type="submission" date="2022-08" db="EMBL/GenBank/DDBJ databases">
        <title>Draft genome sequencing of Roseisolibacter agri AW1220.</title>
        <authorList>
            <person name="Tobiishi Y."/>
            <person name="Tonouchi A."/>
        </authorList>
    </citation>
    <scope>NUCLEOTIDE SEQUENCE</scope>
    <source>
        <strain evidence="14">AW1220</strain>
    </source>
</reference>
<keyword evidence="7" id="KW-0067">ATP-binding</keyword>
<sequence length="626" mass="67013">MSDGARDWAQLLSDATSEGVLIHEDGRVLRVNAALADMLRCAPEDLAGQPGADFAVPEDRARLFQHMAAGADGPLVGNALRADGTTFPCEIRGRTVRVDDRVLRVVLVRDVSDRVAMEAELRRRERELASLAEHSPDVITRYDREHRARFMSRAVERATGIPAEWFVGRTLGEWGFPSELVARWETINDRVFATGAPEEAEFEFVGPDGETRHYHTRVVPERNEAGDVEHVLTTTRDVTDRRALESRLRQTHKMEALGQLAGGVAHDFNNILTAILGYAQLVQLELPADTPLRGDVDEIVRAAERGAGVTRQLLAFSRRQALETEVLDLAAVVRALGSMLRQLLPRTIELRLPPVEVDAPVRASRAQLEQVVMNLVLNARDAMPSGGTLVLDVGVVRDATGPQATLVVRDTGHGMSPEVRSRAFEPFFTTKRKEHGSGLGLAMAYGLVRQFGGEIDLDSTEGRGTAVTVTLPLAAPATAAADASPSASRSGRRGRILLVEDEAPIRAMARRMLELAGYEVQEAPHGAAAVAALRAGAPVDLVLTDAAMPELGGVELASEAVALRPGLPVLLMSGYAELSGASVSGSGAVVGAPGCAGFIQKPFTTERLLSVVADTLARGARAAASG</sequence>
<evidence type="ECO:0000256" key="2">
    <source>
        <dbReference type="ARBA" id="ARBA00012438"/>
    </source>
</evidence>
<keyword evidence="4" id="KW-0808">Transferase</keyword>
<dbReference type="SMART" id="SM00388">
    <property type="entry name" value="HisKA"/>
    <property type="match status" value="1"/>
</dbReference>
<dbReference type="InterPro" id="IPR003661">
    <property type="entry name" value="HisK_dim/P_dom"/>
</dbReference>
<dbReference type="EC" id="2.7.13.3" evidence="2"/>
<feature type="domain" description="PAC" evidence="13">
    <location>
        <begin position="198"/>
        <end position="250"/>
    </location>
</feature>
<dbReference type="Pfam" id="PF08448">
    <property type="entry name" value="PAS_4"/>
    <property type="match status" value="1"/>
</dbReference>
<keyword evidence="5" id="KW-0547">Nucleotide-binding</keyword>
<dbReference type="Pfam" id="PF13426">
    <property type="entry name" value="PAS_9"/>
    <property type="match status" value="1"/>
</dbReference>
<dbReference type="CDD" id="cd00082">
    <property type="entry name" value="HisKA"/>
    <property type="match status" value="1"/>
</dbReference>
<feature type="domain" description="Response regulatory" evidence="11">
    <location>
        <begin position="495"/>
        <end position="616"/>
    </location>
</feature>
<dbReference type="SMART" id="SM00387">
    <property type="entry name" value="HATPase_c"/>
    <property type="match status" value="1"/>
</dbReference>
<dbReference type="PROSITE" id="PS50110">
    <property type="entry name" value="RESPONSE_REGULATORY"/>
    <property type="match status" value="1"/>
</dbReference>
<evidence type="ECO:0000256" key="4">
    <source>
        <dbReference type="ARBA" id="ARBA00022679"/>
    </source>
</evidence>